<evidence type="ECO:0000259" key="1">
    <source>
        <dbReference type="Pfam" id="PF21515"/>
    </source>
</evidence>
<dbReference type="EMBL" id="BK016109">
    <property type="protein sequence ID" value="DAF95440.1"/>
    <property type="molecule type" value="Genomic_DNA"/>
</dbReference>
<dbReference type="Pfam" id="PF21515">
    <property type="entry name" value="Gp6_2nd"/>
    <property type="match status" value="1"/>
</dbReference>
<evidence type="ECO:0000313" key="2">
    <source>
        <dbReference type="EMBL" id="DAF95440.1"/>
    </source>
</evidence>
<proteinExistence type="predicted"/>
<organism evidence="2">
    <name type="scientific">Myoviridae sp. ctCo31</name>
    <dbReference type="NCBI Taxonomy" id="2825053"/>
    <lineage>
        <taxon>Viruses</taxon>
        <taxon>Duplodnaviria</taxon>
        <taxon>Heunggongvirae</taxon>
        <taxon>Uroviricota</taxon>
        <taxon>Caudoviricetes</taxon>
    </lineage>
</organism>
<protein>
    <submittedName>
        <fullName evidence="2">Baseplate wedge subunit</fullName>
    </submittedName>
</protein>
<name>A0A8S5ULT5_9CAUD</name>
<dbReference type="InterPro" id="IPR049029">
    <property type="entry name" value="Gp6_II_1st"/>
</dbReference>
<feature type="domain" description="Baseplate wedge protein gp6" evidence="1">
    <location>
        <begin position="2"/>
        <end position="46"/>
    </location>
</feature>
<sequence length="88" mass="10404">MQIPKGTKFIGVVKNTDSYDFCTWENATLLKDDESKYYATLKLVQGRIIQNKFVFEKNGRIVIEDKFIDRNYIRVYVDGALWTNWTND</sequence>
<accession>A0A8S5ULT5</accession>
<reference evidence="2" key="1">
    <citation type="journal article" date="2021" name="Proc. Natl. Acad. Sci. U.S.A.">
        <title>A Catalog of Tens of Thousands of Viruses from Human Metagenomes Reveals Hidden Associations with Chronic Diseases.</title>
        <authorList>
            <person name="Tisza M.J."/>
            <person name="Buck C.B."/>
        </authorList>
    </citation>
    <scope>NUCLEOTIDE SEQUENCE</scope>
    <source>
        <strain evidence="2">CtCo31</strain>
    </source>
</reference>